<comment type="caution">
    <text evidence="2">The sequence shown here is derived from an EMBL/GenBank/DDBJ whole genome shotgun (WGS) entry which is preliminary data.</text>
</comment>
<dbReference type="AlphaFoldDB" id="A0A8K1GLE3"/>
<evidence type="ECO:0000256" key="1">
    <source>
        <dbReference type="SAM" id="MobiDB-lite"/>
    </source>
</evidence>
<dbReference type="OrthoDB" id="276744at2759"/>
<sequence length="300" mass="33941">MFPLYSAVVRPQLESGVQFWSPHQKKDIEMMEQLQRRRTELVKGLESQSYEKWLREMGLLSLEKRRPRGDLITPYNSLKGGCSQETEEEEAFVTMDEEWEYNMNQELSQWADVSSPRALPVGSDSLKVLPMARSPGSFSMGKIVPVQDAGKHQKESKEEACTEQELAQGNAGHYQEMSLRKAYSEQELSSGDADIYKNVSRGEESQKKNEPELSLGNTSNYEKVSYQGETYSEPELSLGNTGNYKKVSYQGETYSEPELSLGNTGNYKKVSYQGETYSEPLLLPGDADIYWEVSQGEAKS</sequence>
<dbReference type="Proteomes" id="UP000796761">
    <property type="component" value="Unassembled WGS sequence"/>
</dbReference>
<accession>A0A8K1GLE3</accession>
<name>A0A8K1GLE3_9PASS</name>
<dbReference type="EMBL" id="SWJQ01000159">
    <property type="protein sequence ID" value="TRZ20138.1"/>
    <property type="molecule type" value="Genomic_DNA"/>
</dbReference>
<evidence type="ECO:0000313" key="3">
    <source>
        <dbReference type="Proteomes" id="UP000796761"/>
    </source>
</evidence>
<reference evidence="2" key="1">
    <citation type="submission" date="2019-04" db="EMBL/GenBank/DDBJ databases">
        <title>Genome assembly of Zosterops borbonicus 15179.</title>
        <authorList>
            <person name="Leroy T."/>
            <person name="Anselmetti Y."/>
            <person name="Tilak M.-K."/>
            <person name="Nabholz B."/>
        </authorList>
    </citation>
    <scope>NUCLEOTIDE SEQUENCE</scope>
    <source>
        <strain evidence="2">HGM_15179</strain>
        <tissue evidence="2">Muscle</tissue>
    </source>
</reference>
<proteinExistence type="predicted"/>
<evidence type="ECO:0000313" key="2">
    <source>
        <dbReference type="EMBL" id="TRZ20138.1"/>
    </source>
</evidence>
<feature type="region of interest" description="Disordered" evidence="1">
    <location>
        <begin position="199"/>
        <end position="220"/>
    </location>
</feature>
<feature type="compositionally biased region" description="Basic and acidic residues" evidence="1">
    <location>
        <begin position="200"/>
        <end position="211"/>
    </location>
</feature>
<protein>
    <submittedName>
        <fullName evidence="2">Uncharacterized protein</fullName>
    </submittedName>
</protein>
<gene>
    <name evidence="2" type="ORF">HGM15179_006943</name>
</gene>
<keyword evidence="3" id="KW-1185">Reference proteome</keyword>
<organism evidence="2 3">
    <name type="scientific">Zosterops borbonicus</name>
    <dbReference type="NCBI Taxonomy" id="364589"/>
    <lineage>
        <taxon>Eukaryota</taxon>
        <taxon>Metazoa</taxon>
        <taxon>Chordata</taxon>
        <taxon>Craniata</taxon>
        <taxon>Vertebrata</taxon>
        <taxon>Euteleostomi</taxon>
        <taxon>Archelosauria</taxon>
        <taxon>Archosauria</taxon>
        <taxon>Dinosauria</taxon>
        <taxon>Saurischia</taxon>
        <taxon>Theropoda</taxon>
        <taxon>Coelurosauria</taxon>
        <taxon>Aves</taxon>
        <taxon>Neognathae</taxon>
        <taxon>Neoaves</taxon>
        <taxon>Telluraves</taxon>
        <taxon>Australaves</taxon>
        <taxon>Passeriformes</taxon>
        <taxon>Sylvioidea</taxon>
        <taxon>Zosteropidae</taxon>
        <taxon>Zosterops</taxon>
    </lineage>
</organism>